<dbReference type="GO" id="GO:0008483">
    <property type="term" value="F:transaminase activity"/>
    <property type="evidence" value="ECO:0007669"/>
    <property type="project" value="TreeGrafter"/>
</dbReference>
<organism evidence="5 6">
    <name type="scientific">Pisum sativum</name>
    <name type="common">Garden pea</name>
    <name type="synonym">Lathyrus oleraceus</name>
    <dbReference type="NCBI Taxonomy" id="3888"/>
    <lineage>
        <taxon>Eukaryota</taxon>
        <taxon>Viridiplantae</taxon>
        <taxon>Streptophyta</taxon>
        <taxon>Embryophyta</taxon>
        <taxon>Tracheophyta</taxon>
        <taxon>Spermatophyta</taxon>
        <taxon>Magnoliopsida</taxon>
        <taxon>eudicotyledons</taxon>
        <taxon>Gunneridae</taxon>
        <taxon>Pentapetalae</taxon>
        <taxon>rosids</taxon>
        <taxon>fabids</taxon>
        <taxon>Fabales</taxon>
        <taxon>Fabaceae</taxon>
        <taxon>Papilionoideae</taxon>
        <taxon>50 kb inversion clade</taxon>
        <taxon>NPAAA clade</taxon>
        <taxon>Hologalegina</taxon>
        <taxon>IRL clade</taxon>
        <taxon>Fabeae</taxon>
        <taxon>Lathyrus</taxon>
    </lineage>
</organism>
<dbReference type="PANTHER" id="PTHR43795:SF15">
    <property type="entry name" value="TRYPTOPHAN AMINOTRANSFERASE-RELATED PROTEIN 1"/>
    <property type="match status" value="1"/>
</dbReference>
<dbReference type="AlphaFoldDB" id="A0A9D5B619"/>
<dbReference type="GO" id="GO:0016846">
    <property type="term" value="F:carbon-sulfur lyase activity"/>
    <property type="evidence" value="ECO:0007669"/>
    <property type="project" value="InterPro"/>
</dbReference>
<dbReference type="Gramene" id="Psat02G0309400-T1">
    <property type="protein sequence ID" value="KAI5436837.1"/>
    <property type="gene ID" value="KIW84_023094"/>
</dbReference>
<dbReference type="Proteomes" id="UP001058974">
    <property type="component" value="Chromosome 2"/>
</dbReference>
<evidence type="ECO:0000313" key="5">
    <source>
        <dbReference type="EMBL" id="KAI5436837.1"/>
    </source>
</evidence>
<comment type="caution">
    <text evidence="5">The sequence shown here is derived from an EMBL/GenBank/DDBJ whole genome shotgun (WGS) entry which is preliminary data.</text>
</comment>
<keyword evidence="3" id="KW-0663">Pyridoxal phosphate</keyword>
<evidence type="ECO:0000256" key="1">
    <source>
        <dbReference type="ARBA" id="ARBA00006312"/>
    </source>
</evidence>
<name>A0A9D5B619_PEA</name>
<keyword evidence="6" id="KW-1185">Reference proteome</keyword>
<dbReference type="Pfam" id="PF04864">
    <property type="entry name" value="Alliinase_C"/>
    <property type="match status" value="1"/>
</dbReference>
<dbReference type="PANTHER" id="PTHR43795">
    <property type="entry name" value="BIFUNCTIONAL ASPARTATE AMINOTRANSFERASE AND GLUTAMATE/ASPARTATE-PREPHENATE AMINOTRANSFERASE-RELATED"/>
    <property type="match status" value="1"/>
</dbReference>
<dbReference type="InterPro" id="IPR006948">
    <property type="entry name" value="Alliinase_C"/>
</dbReference>
<dbReference type="OrthoDB" id="1633118at2759"/>
<dbReference type="Gene3D" id="3.40.640.10">
    <property type="entry name" value="Type I PLP-dependent aspartate aminotransferase-like (Major domain)"/>
    <property type="match status" value="1"/>
</dbReference>
<evidence type="ECO:0000256" key="3">
    <source>
        <dbReference type="ARBA" id="ARBA00022898"/>
    </source>
</evidence>
<dbReference type="EMBL" id="JAMSHJ010000002">
    <property type="protein sequence ID" value="KAI5436837.1"/>
    <property type="molecule type" value="Genomic_DNA"/>
</dbReference>
<comment type="subunit">
    <text evidence="2">Homodimer.</text>
</comment>
<dbReference type="Gene3D" id="3.90.1150.10">
    <property type="entry name" value="Aspartate Aminotransferase, domain 1"/>
    <property type="match status" value="1"/>
</dbReference>
<dbReference type="InterPro" id="IPR015421">
    <property type="entry name" value="PyrdxlP-dep_Trfase_major"/>
</dbReference>
<dbReference type="CDD" id="cd00609">
    <property type="entry name" value="AAT_like"/>
    <property type="match status" value="1"/>
</dbReference>
<dbReference type="InterPro" id="IPR015424">
    <property type="entry name" value="PyrdxlP-dep_Trfase"/>
</dbReference>
<dbReference type="InterPro" id="IPR050478">
    <property type="entry name" value="Ethylene_sulfur-biosynth"/>
</dbReference>
<feature type="domain" description="Alliinase C-terminal" evidence="4">
    <location>
        <begin position="31"/>
        <end position="390"/>
    </location>
</feature>
<dbReference type="InterPro" id="IPR015422">
    <property type="entry name" value="PyrdxlP-dep_Trfase_small"/>
</dbReference>
<proteinExistence type="inferred from homology"/>
<evidence type="ECO:0000256" key="2">
    <source>
        <dbReference type="ARBA" id="ARBA00011738"/>
    </source>
</evidence>
<sequence>MVVARDGSSSPLEESNGTTIPLSNLSYDSFVNVDRGDPVGFRKFWEKLSEEAKVEIKGDEVMSYFGDKNLCWYMLPQMRNAILRLHKVVGNANTEDKYIVLGTGSSHLYLSLLYALSSQKPSHIPFNVVAAAPHYSEYEGPVNILQSKLFQWSGDASVYDKDEPYIELVTSPNNPDGTIRTPVVKSDAEGNVVYDLAYYWPQYTPINHELNQDIMLFTFSKCTGHAGSRIGWALVKDIEIAKKMVLFLHLSSIGVSKESQVRAAKIIEVICDGHENSKSTPSDRLFFEYSKEMMKERWEKLKAAVEQSKVFTLPKYPSAYCHFTKEISEQYPAFAWLKSVEGIEDAESYLEKLKILTRGGKQFGVDAAYVRISMIGTDDEFIELCTRLENAKIE</sequence>
<dbReference type="SUPFAM" id="SSF53383">
    <property type="entry name" value="PLP-dependent transferases"/>
    <property type="match status" value="1"/>
</dbReference>
<evidence type="ECO:0000259" key="4">
    <source>
        <dbReference type="Pfam" id="PF04864"/>
    </source>
</evidence>
<comment type="similarity">
    <text evidence="1">Belongs to the alliinase family.</text>
</comment>
<evidence type="ECO:0000313" key="6">
    <source>
        <dbReference type="Proteomes" id="UP001058974"/>
    </source>
</evidence>
<accession>A0A9D5B619</accession>
<protein>
    <recommendedName>
        <fullName evidence="4">Alliinase C-terminal domain-containing protein</fullName>
    </recommendedName>
</protein>
<dbReference type="GO" id="GO:0006520">
    <property type="term" value="P:amino acid metabolic process"/>
    <property type="evidence" value="ECO:0007669"/>
    <property type="project" value="TreeGrafter"/>
</dbReference>
<gene>
    <name evidence="5" type="ORF">KIW84_023094</name>
</gene>
<reference evidence="5 6" key="1">
    <citation type="journal article" date="2022" name="Nat. Genet.">
        <title>Improved pea reference genome and pan-genome highlight genomic features and evolutionary characteristics.</title>
        <authorList>
            <person name="Yang T."/>
            <person name="Liu R."/>
            <person name="Luo Y."/>
            <person name="Hu S."/>
            <person name="Wang D."/>
            <person name="Wang C."/>
            <person name="Pandey M.K."/>
            <person name="Ge S."/>
            <person name="Xu Q."/>
            <person name="Li N."/>
            <person name="Li G."/>
            <person name="Huang Y."/>
            <person name="Saxena R.K."/>
            <person name="Ji Y."/>
            <person name="Li M."/>
            <person name="Yan X."/>
            <person name="He Y."/>
            <person name="Liu Y."/>
            <person name="Wang X."/>
            <person name="Xiang C."/>
            <person name="Varshney R.K."/>
            <person name="Ding H."/>
            <person name="Gao S."/>
            <person name="Zong X."/>
        </authorList>
    </citation>
    <scope>NUCLEOTIDE SEQUENCE [LARGE SCALE GENOMIC DNA]</scope>
    <source>
        <strain evidence="5 6">cv. Zhongwan 6</strain>
    </source>
</reference>